<reference evidence="3" key="1">
    <citation type="journal article" date="2017" name="Nat. Ecol. Evol.">
        <title>Genome expansion and lineage-specific genetic innovations in the forest pathogenic fungi Armillaria.</title>
        <authorList>
            <person name="Sipos G."/>
            <person name="Prasanna A.N."/>
            <person name="Walter M.C."/>
            <person name="O'Connor E."/>
            <person name="Balint B."/>
            <person name="Krizsan K."/>
            <person name="Kiss B."/>
            <person name="Hess J."/>
            <person name="Varga T."/>
            <person name="Slot J."/>
            <person name="Riley R."/>
            <person name="Boka B."/>
            <person name="Rigling D."/>
            <person name="Barry K."/>
            <person name="Lee J."/>
            <person name="Mihaltcheva S."/>
            <person name="LaButti K."/>
            <person name="Lipzen A."/>
            <person name="Waldron R."/>
            <person name="Moloney N.M."/>
            <person name="Sperisen C."/>
            <person name="Kredics L."/>
            <person name="Vagvoelgyi C."/>
            <person name="Patrignani A."/>
            <person name="Fitzpatrick D."/>
            <person name="Nagy I."/>
            <person name="Doyle S."/>
            <person name="Anderson J.B."/>
            <person name="Grigoriev I.V."/>
            <person name="Gueldener U."/>
            <person name="Muensterkoetter M."/>
            <person name="Nagy L.G."/>
        </authorList>
    </citation>
    <scope>NUCLEOTIDE SEQUENCE [LARGE SCALE GENOMIC DNA]</scope>
    <source>
        <strain evidence="3">Ar21-2</strain>
    </source>
</reference>
<keyword evidence="3" id="KW-1185">Reference proteome</keyword>
<organism evidence="2 3">
    <name type="scientific">Armillaria gallica</name>
    <name type="common">Bulbous honey fungus</name>
    <name type="synonym">Armillaria bulbosa</name>
    <dbReference type="NCBI Taxonomy" id="47427"/>
    <lineage>
        <taxon>Eukaryota</taxon>
        <taxon>Fungi</taxon>
        <taxon>Dikarya</taxon>
        <taxon>Basidiomycota</taxon>
        <taxon>Agaricomycotina</taxon>
        <taxon>Agaricomycetes</taxon>
        <taxon>Agaricomycetidae</taxon>
        <taxon>Agaricales</taxon>
        <taxon>Marasmiineae</taxon>
        <taxon>Physalacriaceae</taxon>
        <taxon>Armillaria</taxon>
    </lineage>
</organism>
<dbReference type="InParanoid" id="A0A2H3DXS4"/>
<gene>
    <name evidence="1" type="ORF">ARMGADRAFT_185610</name>
    <name evidence="2" type="ORF">ARMGADRAFT_481593</name>
</gene>
<proteinExistence type="predicted"/>
<evidence type="ECO:0000313" key="3">
    <source>
        <dbReference type="Proteomes" id="UP000217790"/>
    </source>
</evidence>
<dbReference type="OrthoDB" id="3104972at2759"/>
<reference evidence="2" key="2">
    <citation type="journal article" date="2017" name="Nat. Ecol. Evol.">
        <title>Lineage-specific genetic innovations streamline the genomes of Armillaria species to pathogenesis.</title>
        <authorList>
            <consortium name="DOE Joint Genome Institute"/>
            <person name="Sipos G."/>
            <person name="Prasanna A.N."/>
            <person name="Walter M.C."/>
            <person name="O'Connor E."/>
            <person name="Balint B."/>
            <person name="Krizsan K."/>
            <person name="Kiss B."/>
            <person name="Hess J."/>
            <person name="Varga T."/>
            <person name="Slot J."/>
            <person name="Riley R."/>
            <person name="Boka B."/>
            <person name="Rigling D."/>
            <person name="Barry K."/>
            <person name="Lee J."/>
            <person name="Mihaltcheva S."/>
            <person name="LaButti K."/>
            <person name="Lipzen A."/>
            <person name="Waldron R."/>
            <person name="Moloney N.M."/>
            <person name="Sperisen C."/>
            <person name="Kredics L."/>
            <person name="Vagvolgyi C."/>
            <person name="Patrignani A."/>
            <person name="Fitzpatrick D."/>
            <person name="Nagy I."/>
            <person name="Doyle S."/>
            <person name="Anderson J."/>
            <person name="Grigoriev I.V."/>
            <person name="Guldener U."/>
            <person name="Munsterkotter M."/>
            <person name="Nagy L.G."/>
        </authorList>
    </citation>
    <scope>NUCLEOTIDE SEQUENCE [LARGE SCALE GENOMIC DNA]</scope>
    <source>
        <strain evidence="2">Ar21-2</strain>
    </source>
</reference>
<dbReference type="EMBL" id="KZ293647">
    <property type="protein sequence ID" value="PBK98860.1"/>
    <property type="molecule type" value="Genomic_DNA"/>
</dbReference>
<dbReference type="AlphaFoldDB" id="A0A2H3DXS4"/>
<accession>A0A2H3DXS4</accession>
<dbReference type="Proteomes" id="UP000217790">
    <property type="component" value="Unassembled WGS sequence"/>
</dbReference>
<dbReference type="EMBL" id="KZ293660">
    <property type="protein sequence ID" value="PBK91748.1"/>
    <property type="molecule type" value="Genomic_DNA"/>
</dbReference>
<evidence type="ECO:0000313" key="2">
    <source>
        <dbReference type="EMBL" id="PBK98860.1"/>
    </source>
</evidence>
<name>A0A2H3DXS4_ARMGA</name>
<sequence>MRVNTHELLSPESICHRRRARGWKGRRTASTENVLGIANSYPRALQPLYSCHQIHHKTSPPERHRLSPSCFRSQSSVCVLLSRRKKTFDSSHRSDLSSAIEGRMRTI</sequence>
<evidence type="ECO:0000313" key="1">
    <source>
        <dbReference type="EMBL" id="PBK91748.1"/>
    </source>
</evidence>
<protein>
    <submittedName>
        <fullName evidence="2">Uncharacterized protein</fullName>
    </submittedName>
</protein>